<dbReference type="Pfam" id="PF21000">
    <property type="entry name" value="RMI1_N_N"/>
    <property type="match status" value="1"/>
</dbReference>
<feature type="domain" description="RecQ mediated genome instability protein 1 OB-fold" evidence="4">
    <location>
        <begin position="73"/>
        <end position="230"/>
    </location>
</feature>
<evidence type="ECO:0000256" key="1">
    <source>
        <dbReference type="ARBA" id="ARBA00006395"/>
    </source>
</evidence>
<dbReference type="PANTHER" id="PTHR14790:SF15">
    <property type="entry name" value="RECQ-MEDIATED GENOME INSTABILITY PROTEIN 1"/>
    <property type="match status" value="1"/>
</dbReference>
<dbReference type="Pfam" id="PF08585">
    <property type="entry name" value="RMI1_N_C"/>
    <property type="match status" value="1"/>
</dbReference>
<proteinExistence type="inferred from homology"/>
<feature type="compositionally biased region" description="Low complexity" evidence="3">
    <location>
        <begin position="139"/>
        <end position="157"/>
    </location>
</feature>
<reference evidence="7" key="1">
    <citation type="journal article" date="2017" name="Genome Biol.">
        <title>Comparative genomics reveals high biological diversity and specific adaptations in the industrially and medically important fungal genus Aspergillus.</title>
        <authorList>
            <person name="de Vries R.P."/>
            <person name="Riley R."/>
            <person name="Wiebenga A."/>
            <person name="Aguilar-Osorio G."/>
            <person name="Amillis S."/>
            <person name="Uchima C.A."/>
            <person name="Anderluh G."/>
            <person name="Asadollahi M."/>
            <person name="Askin M."/>
            <person name="Barry K."/>
            <person name="Battaglia E."/>
            <person name="Bayram O."/>
            <person name="Benocci T."/>
            <person name="Braus-Stromeyer S.A."/>
            <person name="Caldana C."/>
            <person name="Canovas D."/>
            <person name="Cerqueira G.C."/>
            <person name="Chen F."/>
            <person name="Chen W."/>
            <person name="Choi C."/>
            <person name="Clum A."/>
            <person name="Dos Santos R.A."/>
            <person name="Damasio A.R."/>
            <person name="Diallinas G."/>
            <person name="Emri T."/>
            <person name="Fekete E."/>
            <person name="Flipphi M."/>
            <person name="Freyberg S."/>
            <person name="Gallo A."/>
            <person name="Gournas C."/>
            <person name="Habgood R."/>
            <person name="Hainaut M."/>
            <person name="Harispe M.L."/>
            <person name="Henrissat B."/>
            <person name="Hilden K.S."/>
            <person name="Hope R."/>
            <person name="Hossain A."/>
            <person name="Karabika E."/>
            <person name="Karaffa L."/>
            <person name="Karanyi Z."/>
            <person name="Krasevec N."/>
            <person name="Kuo A."/>
            <person name="Kusch H."/>
            <person name="LaButti K."/>
            <person name="Lagendijk E.L."/>
            <person name="Lapidus A."/>
            <person name="Levasseur A."/>
            <person name="Lindquist E."/>
            <person name="Lipzen A."/>
            <person name="Logrieco A.F."/>
            <person name="MacCabe A."/>
            <person name="Maekelae M.R."/>
            <person name="Malavazi I."/>
            <person name="Melin P."/>
            <person name="Meyer V."/>
            <person name="Mielnichuk N."/>
            <person name="Miskei M."/>
            <person name="Molnar A.P."/>
            <person name="Mule G."/>
            <person name="Ngan C.Y."/>
            <person name="Orejas M."/>
            <person name="Orosz E."/>
            <person name="Ouedraogo J.P."/>
            <person name="Overkamp K.M."/>
            <person name="Park H.-S."/>
            <person name="Perrone G."/>
            <person name="Piumi F."/>
            <person name="Punt P.J."/>
            <person name="Ram A.F."/>
            <person name="Ramon A."/>
            <person name="Rauscher S."/>
            <person name="Record E."/>
            <person name="Riano-Pachon D.M."/>
            <person name="Robert V."/>
            <person name="Roehrig J."/>
            <person name="Ruller R."/>
            <person name="Salamov A."/>
            <person name="Salih N.S."/>
            <person name="Samson R.A."/>
            <person name="Sandor E."/>
            <person name="Sanguinetti M."/>
            <person name="Schuetze T."/>
            <person name="Sepcic K."/>
            <person name="Shelest E."/>
            <person name="Sherlock G."/>
            <person name="Sophianopoulou V."/>
            <person name="Squina F.M."/>
            <person name="Sun H."/>
            <person name="Susca A."/>
            <person name="Todd R.B."/>
            <person name="Tsang A."/>
            <person name="Unkles S.E."/>
            <person name="van de Wiele N."/>
            <person name="van Rossen-Uffink D."/>
            <person name="Oliveira J.V."/>
            <person name="Vesth T.C."/>
            <person name="Visser J."/>
            <person name="Yu J.-H."/>
            <person name="Zhou M."/>
            <person name="Andersen M.R."/>
            <person name="Archer D.B."/>
            <person name="Baker S.E."/>
            <person name="Benoit I."/>
            <person name="Brakhage A.A."/>
            <person name="Braus G.H."/>
            <person name="Fischer R."/>
            <person name="Frisvad J.C."/>
            <person name="Goldman G.H."/>
            <person name="Houbraken J."/>
            <person name="Oakley B."/>
            <person name="Pocsi I."/>
            <person name="Scazzocchio C."/>
            <person name="Seiboth B."/>
            <person name="vanKuyk P.A."/>
            <person name="Wortman J."/>
            <person name="Dyer P.S."/>
            <person name="Grigoriev I.V."/>
        </authorList>
    </citation>
    <scope>NUCLEOTIDE SEQUENCE [LARGE SCALE GENOMIC DNA]</scope>
    <source>
        <strain evidence="7">CBS 516.65</strain>
    </source>
</reference>
<feature type="region of interest" description="Disordered" evidence="3">
    <location>
        <begin position="130"/>
        <end position="157"/>
    </location>
</feature>
<dbReference type="GO" id="GO:0000724">
    <property type="term" value="P:double-strand break repair via homologous recombination"/>
    <property type="evidence" value="ECO:0007669"/>
    <property type="project" value="TreeGrafter"/>
</dbReference>
<evidence type="ECO:0000259" key="5">
    <source>
        <dbReference type="Pfam" id="PF21000"/>
    </source>
</evidence>
<evidence type="ECO:0000256" key="2">
    <source>
        <dbReference type="ARBA" id="ARBA00018987"/>
    </source>
</evidence>
<dbReference type="Proteomes" id="UP000184300">
    <property type="component" value="Unassembled WGS sequence"/>
</dbReference>
<dbReference type="PANTHER" id="PTHR14790">
    <property type="entry name" value="RECQ-MEDIATED GENOME INSTABILITY PROTEIN 1 RMI1"/>
    <property type="match status" value="1"/>
</dbReference>
<dbReference type="Gene3D" id="2.40.50.770">
    <property type="entry name" value="RecQ-mediated genome instability protein Rmi1, C-terminal domain"/>
    <property type="match status" value="1"/>
</dbReference>
<keyword evidence="7" id="KW-1185">Reference proteome</keyword>
<dbReference type="GeneID" id="34457695"/>
<evidence type="ECO:0000313" key="6">
    <source>
        <dbReference type="EMBL" id="OJJ79733.1"/>
    </source>
</evidence>
<comment type="similarity">
    <text evidence="1">Belongs to the RMI1 family.</text>
</comment>
<dbReference type="InterPro" id="IPR013894">
    <property type="entry name" value="RMI1_OB"/>
</dbReference>
<organism evidence="6 7">
    <name type="scientific">Aspergillus glaucus CBS 516.65</name>
    <dbReference type="NCBI Taxonomy" id="1160497"/>
    <lineage>
        <taxon>Eukaryota</taxon>
        <taxon>Fungi</taxon>
        <taxon>Dikarya</taxon>
        <taxon>Ascomycota</taxon>
        <taxon>Pezizomycotina</taxon>
        <taxon>Eurotiomycetes</taxon>
        <taxon>Eurotiomycetidae</taxon>
        <taxon>Eurotiales</taxon>
        <taxon>Aspergillaceae</taxon>
        <taxon>Aspergillus</taxon>
        <taxon>Aspergillus subgen. Aspergillus</taxon>
    </lineage>
</organism>
<dbReference type="GO" id="GO:0031422">
    <property type="term" value="C:RecQ family helicase-topoisomerase III complex"/>
    <property type="evidence" value="ECO:0007669"/>
    <property type="project" value="TreeGrafter"/>
</dbReference>
<dbReference type="GO" id="GO:0000712">
    <property type="term" value="P:resolution of meiotic recombination intermediates"/>
    <property type="evidence" value="ECO:0007669"/>
    <property type="project" value="TreeGrafter"/>
</dbReference>
<evidence type="ECO:0000256" key="3">
    <source>
        <dbReference type="SAM" id="MobiDB-lite"/>
    </source>
</evidence>
<dbReference type="EMBL" id="KV878915">
    <property type="protein sequence ID" value="OJJ79733.1"/>
    <property type="molecule type" value="Genomic_DNA"/>
</dbReference>
<dbReference type="RefSeq" id="XP_022396431.1">
    <property type="nucleotide sequence ID" value="XM_022541434.1"/>
</dbReference>
<protein>
    <recommendedName>
        <fullName evidence="2">RecQ-mediated genome instability protein 1</fullName>
    </recommendedName>
</protein>
<dbReference type="SMART" id="SM01161">
    <property type="entry name" value="DUF1767"/>
    <property type="match status" value="1"/>
</dbReference>
<dbReference type="AlphaFoldDB" id="A0A1L9V740"/>
<dbReference type="STRING" id="1160497.A0A1L9V740"/>
<gene>
    <name evidence="6" type="ORF">ASPGLDRAFT_136144</name>
</gene>
<dbReference type="VEuPathDB" id="FungiDB:ASPGLDRAFT_136144"/>
<dbReference type="OrthoDB" id="341511at2759"/>
<evidence type="ECO:0000259" key="4">
    <source>
        <dbReference type="Pfam" id="PF08585"/>
    </source>
</evidence>
<sequence length="259" mass="28128">MSTPQTQIAAQLQSTKSLSVSPSWLDTFIASSSASLQRNVPISALTQTALFRVLSSDFRDTLTTINPASVVPVDIFDPTVKERRLAGPIPVQVLDIEDIGSSLWSQVEAIERVERGEAIRGREIVRTVNVGEDREDRASNNGSNSNNNAGANSGSNGPYRLVLQDAAGTRTVGIELRRISDISIGKLPIGAKLILRNATVARGLVWLTPDCATVLGGKIESMDRAWKEGRKTRLMARIDEMAQEERQTTRGRGGDAMEE</sequence>
<dbReference type="GO" id="GO:0016604">
    <property type="term" value="C:nuclear body"/>
    <property type="evidence" value="ECO:0007669"/>
    <property type="project" value="TreeGrafter"/>
</dbReference>
<evidence type="ECO:0000313" key="7">
    <source>
        <dbReference type="Proteomes" id="UP000184300"/>
    </source>
</evidence>
<dbReference type="InterPro" id="IPR042470">
    <property type="entry name" value="RMI1_N_C_sf"/>
</dbReference>
<dbReference type="InterPro" id="IPR049363">
    <property type="entry name" value="RMI1_N"/>
</dbReference>
<accession>A0A1L9V740</accession>
<name>A0A1L9V740_ASPGL</name>
<feature type="domain" description="RMI1 N-terminal" evidence="5">
    <location>
        <begin position="12"/>
        <end position="61"/>
    </location>
</feature>